<dbReference type="Proteomes" id="UP000250235">
    <property type="component" value="Unassembled WGS sequence"/>
</dbReference>
<organism evidence="2 3">
    <name type="scientific">Dorcoceras hygrometricum</name>
    <dbReference type="NCBI Taxonomy" id="472368"/>
    <lineage>
        <taxon>Eukaryota</taxon>
        <taxon>Viridiplantae</taxon>
        <taxon>Streptophyta</taxon>
        <taxon>Embryophyta</taxon>
        <taxon>Tracheophyta</taxon>
        <taxon>Spermatophyta</taxon>
        <taxon>Magnoliopsida</taxon>
        <taxon>eudicotyledons</taxon>
        <taxon>Gunneridae</taxon>
        <taxon>Pentapetalae</taxon>
        <taxon>asterids</taxon>
        <taxon>lamiids</taxon>
        <taxon>Lamiales</taxon>
        <taxon>Gesneriaceae</taxon>
        <taxon>Didymocarpoideae</taxon>
        <taxon>Trichosporeae</taxon>
        <taxon>Loxocarpinae</taxon>
        <taxon>Dorcoceras</taxon>
    </lineage>
</organism>
<dbReference type="AlphaFoldDB" id="A0A2Z7AH49"/>
<reference evidence="2 3" key="1">
    <citation type="journal article" date="2015" name="Proc. Natl. Acad. Sci. U.S.A.">
        <title>The resurrection genome of Boea hygrometrica: A blueprint for survival of dehydration.</title>
        <authorList>
            <person name="Xiao L."/>
            <person name="Yang G."/>
            <person name="Zhang L."/>
            <person name="Yang X."/>
            <person name="Zhao S."/>
            <person name="Ji Z."/>
            <person name="Zhou Q."/>
            <person name="Hu M."/>
            <person name="Wang Y."/>
            <person name="Chen M."/>
            <person name="Xu Y."/>
            <person name="Jin H."/>
            <person name="Xiao X."/>
            <person name="Hu G."/>
            <person name="Bao F."/>
            <person name="Hu Y."/>
            <person name="Wan P."/>
            <person name="Li L."/>
            <person name="Deng X."/>
            <person name="Kuang T."/>
            <person name="Xiang C."/>
            <person name="Zhu J.K."/>
            <person name="Oliver M.J."/>
            <person name="He Y."/>
        </authorList>
    </citation>
    <scope>NUCLEOTIDE SEQUENCE [LARGE SCALE GENOMIC DNA]</scope>
    <source>
        <strain evidence="3">cv. XS01</strain>
    </source>
</reference>
<feature type="region of interest" description="Disordered" evidence="1">
    <location>
        <begin position="170"/>
        <end position="216"/>
    </location>
</feature>
<keyword evidence="3" id="KW-1185">Reference proteome</keyword>
<protein>
    <submittedName>
        <fullName evidence="2">Potassium transporter 3-like</fullName>
    </submittedName>
</protein>
<evidence type="ECO:0000256" key="1">
    <source>
        <dbReference type="SAM" id="MobiDB-lite"/>
    </source>
</evidence>
<accession>A0A2Z7AH49</accession>
<dbReference type="EMBL" id="KV017323">
    <property type="protein sequence ID" value="KZV18594.1"/>
    <property type="molecule type" value="Genomic_DNA"/>
</dbReference>
<name>A0A2Z7AH49_9LAMI</name>
<proteinExistence type="predicted"/>
<feature type="compositionally biased region" description="Basic and acidic residues" evidence="1">
    <location>
        <begin position="186"/>
        <end position="198"/>
    </location>
</feature>
<evidence type="ECO:0000313" key="3">
    <source>
        <dbReference type="Proteomes" id="UP000250235"/>
    </source>
</evidence>
<evidence type="ECO:0000313" key="2">
    <source>
        <dbReference type="EMBL" id="KZV18594.1"/>
    </source>
</evidence>
<feature type="region of interest" description="Disordered" evidence="1">
    <location>
        <begin position="117"/>
        <end position="149"/>
    </location>
</feature>
<gene>
    <name evidence="2" type="ORF">F511_40874</name>
</gene>
<sequence>MTRYDLYNCELNVYGAPPADASQGSSNLPKIQIHNKTAPRGQTPVQRIIGNQGTATQLAIKISINHRNPKHNYSADDHDSVKHWIPMHSDSVGKSQLSATTDGRTADLNTIPQHSSRLKAERTHYDVQVSDNSSGPAAHSKNHKKNLTTIPQHISRLKPERIHCDARLGNISGPVAHSKNHKKAQEKRSALAKADHHQQLSSKLKSQRALVRSDNHEQLLPKLKSLRDAVEHLRSDR</sequence>